<feature type="transmembrane region" description="Helical" evidence="1">
    <location>
        <begin position="85"/>
        <end position="105"/>
    </location>
</feature>
<evidence type="ECO:0000313" key="3">
    <source>
        <dbReference type="Proteomes" id="UP000321234"/>
    </source>
</evidence>
<proteinExistence type="predicted"/>
<keyword evidence="1" id="KW-0812">Transmembrane</keyword>
<feature type="transmembrane region" description="Helical" evidence="1">
    <location>
        <begin position="21"/>
        <end position="43"/>
    </location>
</feature>
<reference evidence="2 3" key="1">
    <citation type="submission" date="2019-07" db="EMBL/GenBank/DDBJ databases">
        <title>Quadrisphaera sp. strain DD2A genome sequencing and assembly.</title>
        <authorList>
            <person name="Kim I."/>
        </authorList>
    </citation>
    <scope>NUCLEOTIDE SEQUENCE [LARGE SCALE GENOMIC DNA]</scope>
    <source>
        <strain evidence="2 3">DD2A</strain>
    </source>
</reference>
<dbReference type="RefSeq" id="WP_147925352.1">
    <property type="nucleotide sequence ID" value="NZ_VKAC01000003.1"/>
</dbReference>
<dbReference type="Proteomes" id="UP000321234">
    <property type="component" value="Unassembled WGS sequence"/>
</dbReference>
<sequence>MSSSTTSTRRASPRSAAPSGALRLLQAATALSVLVVLAQFVTAGQLLSGAPGAEGLHAAGAIALHVVQGLVVVAALLLQRATRGPVWPTALAALSFLVGFAQAWTGDHAGLAVHVPGAVITTVVTVWLTAWAFSGARRTA</sequence>
<feature type="transmembrane region" description="Helical" evidence="1">
    <location>
        <begin position="111"/>
        <end position="133"/>
    </location>
</feature>
<keyword evidence="1" id="KW-0472">Membrane</keyword>
<dbReference type="EMBL" id="VKAC01000003">
    <property type="protein sequence ID" value="TXR56931.1"/>
    <property type="molecule type" value="Genomic_DNA"/>
</dbReference>
<evidence type="ECO:0000256" key="1">
    <source>
        <dbReference type="SAM" id="Phobius"/>
    </source>
</evidence>
<dbReference type="OrthoDB" id="5196101at2"/>
<protein>
    <submittedName>
        <fullName evidence="2">Uncharacterized protein</fullName>
    </submittedName>
</protein>
<accession>A0A5C8ZIJ5</accession>
<comment type="caution">
    <text evidence="2">The sequence shown here is derived from an EMBL/GenBank/DDBJ whole genome shotgun (WGS) entry which is preliminary data.</text>
</comment>
<keyword evidence="3" id="KW-1185">Reference proteome</keyword>
<evidence type="ECO:0000313" key="2">
    <source>
        <dbReference type="EMBL" id="TXR56931.1"/>
    </source>
</evidence>
<gene>
    <name evidence="2" type="ORF">FMM08_05355</name>
</gene>
<organism evidence="2 3">
    <name type="scientific">Quadrisphaera setariae</name>
    <dbReference type="NCBI Taxonomy" id="2593304"/>
    <lineage>
        <taxon>Bacteria</taxon>
        <taxon>Bacillati</taxon>
        <taxon>Actinomycetota</taxon>
        <taxon>Actinomycetes</taxon>
        <taxon>Kineosporiales</taxon>
        <taxon>Kineosporiaceae</taxon>
        <taxon>Quadrisphaera</taxon>
    </lineage>
</organism>
<name>A0A5C8ZIJ5_9ACTN</name>
<feature type="transmembrane region" description="Helical" evidence="1">
    <location>
        <begin position="55"/>
        <end position="78"/>
    </location>
</feature>
<dbReference type="AlphaFoldDB" id="A0A5C8ZIJ5"/>
<keyword evidence="1" id="KW-1133">Transmembrane helix</keyword>